<gene>
    <name evidence="2" type="ORF">Nepgr_031735</name>
</gene>
<keyword evidence="3" id="KW-1185">Reference proteome</keyword>
<dbReference type="AlphaFoldDB" id="A0AAD3Y532"/>
<name>A0AAD3Y532_NEPGR</name>
<organism evidence="2 3">
    <name type="scientific">Nepenthes gracilis</name>
    <name type="common">Slender pitcher plant</name>
    <dbReference type="NCBI Taxonomy" id="150966"/>
    <lineage>
        <taxon>Eukaryota</taxon>
        <taxon>Viridiplantae</taxon>
        <taxon>Streptophyta</taxon>
        <taxon>Embryophyta</taxon>
        <taxon>Tracheophyta</taxon>
        <taxon>Spermatophyta</taxon>
        <taxon>Magnoliopsida</taxon>
        <taxon>eudicotyledons</taxon>
        <taxon>Gunneridae</taxon>
        <taxon>Pentapetalae</taxon>
        <taxon>Caryophyllales</taxon>
        <taxon>Nepenthaceae</taxon>
        <taxon>Nepenthes</taxon>
    </lineage>
</organism>
<evidence type="ECO:0000313" key="3">
    <source>
        <dbReference type="Proteomes" id="UP001279734"/>
    </source>
</evidence>
<comment type="caution">
    <text evidence="2">The sequence shown here is derived from an EMBL/GenBank/DDBJ whole genome shotgun (WGS) entry which is preliminary data.</text>
</comment>
<accession>A0AAD3Y532</accession>
<dbReference type="EMBL" id="BSYO01000037">
    <property type="protein sequence ID" value="GMH29892.1"/>
    <property type="molecule type" value="Genomic_DNA"/>
</dbReference>
<proteinExistence type="predicted"/>
<evidence type="ECO:0000313" key="2">
    <source>
        <dbReference type="EMBL" id="GMH29892.1"/>
    </source>
</evidence>
<dbReference type="Proteomes" id="UP001279734">
    <property type="component" value="Unassembled WGS sequence"/>
</dbReference>
<sequence>MALLRGASEAWAVVWVEAVFSFLLLQGGREKLELYYSGQLPFCPGLKLDLECVNCVALYDAPARRVSGSPPGAVLESGSLGLALQILAQPGSVSTSVVDDALTQMDSHPNPTADTIEPQHSECRVSGSPTGAVLEFGTPGLLALQIPAQPGVSFPGSSFLTFLRLRLAFDLVAVTARLAIDAPCRSLVDLLLELF</sequence>
<keyword evidence="1" id="KW-0732">Signal</keyword>
<evidence type="ECO:0000256" key="1">
    <source>
        <dbReference type="SAM" id="SignalP"/>
    </source>
</evidence>
<protein>
    <submittedName>
        <fullName evidence="2">Uncharacterized protein</fullName>
    </submittedName>
</protein>
<feature type="signal peptide" evidence="1">
    <location>
        <begin position="1"/>
        <end position="18"/>
    </location>
</feature>
<reference evidence="2" key="1">
    <citation type="submission" date="2023-05" db="EMBL/GenBank/DDBJ databases">
        <title>Nepenthes gracilis genome sequencing.</title>
        <authorList>
            <person name="Fukushima K."/>
        </authorList>
    </citation>
    <scope>NUCLEOTIDE SEQUENCE</scope>
    <source>
        <strain evidence="2">SING2019-196</strain>
    </source>
</reference>
<feature type="chain" id="PRO_5042226929" evidence="1">
    <location>
        <begin position="19"/>
        <end position="195"/>
    </location>
</feature>